<organism evidence="2 3">
    <name type="scientific">Parvicella tangerina</name>
    <dbReference type="NCBI Taxonomy" id="2829795"/>
    <lineage>
        <taxon>Bacteria</taxon>
        <taxon>Pseudomonadati</taxon>
        <taxon>Bacteroidota</taxon>
        <taxon>Flavobacteriia</taxon>
        <taxon>Flavobacteriales</taxon>
        <taxon>Parvicellaceae</taxon>
        <taxon>Parvicella</taxon>
    </lineage>
</organism>
<evidence type="ECO:0000313" key="3">
    <source>
        <dbReference type="Proteomes" id="UP000683507"/>
    </source>
</evidence>
<name>A0A916NCU6_9FLAO</name>
<sequence>MQNLDTEITGDLFEAKRTSKRKKATIIAIAVLLVLTLIAYLYHSLIPVGFKVALWYEQVIYVVLVYGLPVLGILISFGVGALIALLMNKERTYKERIWKSFRGSYLVFMVFNFLVITLFQVGIATDPNNPFDAVDFQEIATYTGDTEDLKVGNFKTDNYYFERFEDYQIEYDPYDGTSLKHKIGWINSAEYYLVDSLRQYGVDTLYVKITNNTADYYECYISADKKEAIYGKLYKVKE</sequence>
<feature type="transmembrane region" description="Helical" evidence="1">
    <location>
        <begin position="105"/>
        <end position="123"/>
    </location>
</feature>
<keyword evidence="3" id="KW-1185">Reference proteome</keyword>
<reference evidence="2" key="1">
    <citation type="submission" date="2021-04" db="EMBL/GenBank/DDBJ databases">
        <authorList>
            <person name="Rodrigo-Torres L."/>
            <person name="Arahal R. D."/>
            <person name="Lucena T."/>
        </authorList>
    </citation>
    <scope>NUCLEOTIDE SEQUENCE</scope>
    <source>
        <strain evidence="2">AS29M-1</strain>
    </source>
</reference>
<evidence type="ECO:0000313" key="2">
    <source>
        <dbReference type="EMBL" id="CAG5083765.1"/>
    </source>
</evidence>
<feature type="transmembrane region" description="Helical" evidence="1">
    <location>
        <begin position="24"/>
        <end position="43"/>
    </location>
</feature>
<feature type="transmembrane region" description="Helical" evidence="1">
    <location>
        <begin position="63"/>
        <end position="85"/>
    </location>
</feature>
<keyword evidence="1" id="KW-0812">Transmembrane</keyword>
<evidence type="ECO:0000256" key="1">
    <source>
        <dbReference type="SAM" id="Phobius"/>
    </source>
</evidence>
<dbReference type="EMBL" id="OU015584">
    <property type="protein sequence ID" value="CAG5083765.1"/>
    <property type="molecule type" value="Genomic_DNA"/>
</dbReference>
<protein>
    <submittedName>
        <fullName evidence="2">Uncharacterized protein</fullName>
    </submittedName>
</protein>
<accession>A0A916NCU6</accession>
<dbReference type="RefSeq" id="WP_258542514.1">
    <property type="nucleotide sequence ID" value="NZ_OU015584.1"/>
</dbReference>
<dbReference type="Proteomes" id="UP000683507">
    <property type="component" value="Chromosome"/>
</dbReference>
<dbReference type="AlphaFoldDB" id="A0A916NCU6"/>
<gene>
    <name evidence="2" type="ORF">CRYO30217_02283</name>
</gene>
<keyword evidence="1" id="KW-1133">Transmembrane helix</keyword>
<proteinExistence type="predicted"/>
<keyword evidence="1" id="KW-0472">Membrane</keyword>
<dbReference type="KEGG" id="ptan:CRYO30217_02283"/>